<dbReference type="Gene3D" id="3.80.10.10">
    <property type="entry name" value="Ribonuclease Inhibitor"/>
    <property type="match status" value="1"/>
</dbReference>
<keyword evidence="3" id="KW-1185">Reference proteome</keyword>
<organism evidence="2 3">
    <name type="scientific">Gymnopilus dilepis</name>
    <dbReference type="NCBI Taxonomy" id="231916"/>
    <lineage>
        <taxon>Eukaryota</taxon>
        <taxon>Fungi</taxon>
        <taxon>Dikarya</taxon>
        <taxon>Basidiomycota</taxon>
        <taxon>Agaricomycotina</taxon>
        <taxon>Agaricomycetes</taxon>
        <taxon>Agaricomycetidae</taxon>
        <taxon>Agaricales</taxon>
        <taxon>Agaricineae</taxon>
        <taxon>Hymenogastraceae</taxon>
        <taxon>Gymnopilus</taxon>
    </lineage>
</organism>
<protein>
    <recommendedName>
        <fullName evidence="1">F-box domain-containing protein</fullName>
    </recommendedName>
</protein>
<dbReference type="InterPro" id="IPR001810">
    <property type="entry name" value="F-box_dom"/>
</dbReference>
<reference evidence="2 3" key="1">
    <citation type="journal article" date="2018" name="Evol. Lett.">
        <title>Horizontal gene cluster transfer increased hallucinogenic mushroom diversity.</title>
        <authorList>
            <person name="Reynolds H.T."/>
            <person name="Vijayakumar V."/>
            <person name="Gluck-Thaler E."/>
            <person name="Korotkin H.B."/>
            <person name="Matheny P.B."/>
            <person name="Slot J.C."/>
        </authorList>
    </citation>
    <scope>NUCLEOTIDE SEQUENCE [LARGE SCALE GENOMIC DNA]</scope>
    <source>
        <strain evidence="2 3">SRW20</strain>
    </source>
</reference>
<evidence type="ECO:0000313" key="3">
    <source>
        <dbReference type="Proteomes" id="UP000284706"/>
    </source>
</evidence>
<evidence type="ECO:0000259" key="1">
    <source>
        <dbReference type="Pfam" id="PF12937"/>
    </source>
</evidence>
<dbReference type="EMBL" id="NHYE01000879">
    <property type="protein sequence ID" value="PPR02020.1"/>
    <property type="molecule type" value="Genomic_DNA"/>
</dbReference>
<proteinExistence type="predicted"/>
<sequence length="459" mass="52267">MAETSTLSSNRVIREVPPDVWLDVFSHFSLSFESYRKPTDILHLSHVCSSWRGIIHNAPELWTRIDIGIVFSVPSVDLVVRPREELLSLFLRNSRELPLTVSLEATAVYIPDDVTKVCRLFSQVAKRARYVALSLPYRFPIQEFITDVEASPVLESLYILNNPDPNAIMRLALKFCTPSLSFHSLRLQSPSKLSLESIGFLETHHFPFKQLTTLDIFMGIDVAGFCHLMSLVPLLTTVKVNGLVGEINAGAVEAVELLHLRRLALEASELLATPLNRLLEFIILPSLTTLFLVGDRNWSSKVFQTFLHRSTPRIEHFGHDSEDTTENEMIERLKLLPFIRTLDLPADAGYNRQYEREPQVGSIFCDSLQEWDTASQRFVICPELETLRVDYKILSKTSLSMTAFADMVEERWHRSRAAGKNFRLEMNNVYDIGGRQPKLLAKLRRIPSLKKVGYNVTIG</sequence>
<evidence type="ECO:0000313" key="2">
    <source>
        <dbReference type="EMBL" id="PPR02020.1"/>
    </source>
</evidence>
<dbReference type="InParanoid" id="A0A409YG83"/>
<feature type="domain" description="F-box" evidence="1">
    <location>
        <begin position="15"/>
        <end position="67"/>
    </location>
</feature>
<dbReference type="OrthoDB" id="2917243at2759"/>
<dbReference type="STRING" id="231916.A0A409YG83"/>
<dbReference type="Gene3D" id="1.20.1280.50">
    <property type="match status" value="1"/>
</dbReference>
<accession>A0A409YG83</accession>
<dbReference type="Pfam" id="PF12937">
    <property type="entry name" value="F-box-like"/>
    <property type="match status" value="1"/>
</dbReference>
<dbReference type="InterPro" id="IPR032675">
    <property type="entry name" value="LRR_dom_sf"/>
</dbReference>
<name>A0A409YG83_9AGAR</name>
<dbReference type="Proteomes" id="UP000284706">
    <property type="component" value="Unassembled WGS sequence"/>
</dbReference>
<dbReference type="InterPro" id="IPR036047">
    <property type="entry name" value="F-box-like_dom_sf"/>
</dbReference>
<comment type="caution">
    <text evidence="2">The sequence shown here is derived from an EMBL/GenBank/DDBJ whole genome shotgun (WGS) entry which is preliminary data.</text>
</comment>
<dbReference type="AlphaFoldDB" id="A0A409YG83"/>
<gene>
    <name evidence="2" type="ORF">CVT26_008714</name>
</gene>
<dbReference type="SUPFAM" id="SSF81383">
    <property type="entry name" value="F-box domain"/>
    <property type="match status" value="1"/>
</dbReference>